<dbReference type="SUPFAM" id="SSF51735">
    <property type="entry name" value="NAD(P)-binding Rossmann-fold domains"/>
    <property type="match status" value="1"/>
</dbReference>
<name>A0A9W6ISC3_9HYPH</name>
<dbReference type="SMART" id="SM00881">
    <property type="entry name" value="CoA_binding"/>
    <property type="match status" value="1"/>
</dbReference>
<feature type="domain" description="CoA-binding" evidence="1">
    <location>
        <begin position="15"/>
        <end position="111"/>
    </location>
</feature>
<dbReference type="PANTHER" id="PTHR33303">
    <property type="entry name" value="CYTOPLASMIC PROTEIN-RELATED"/>
    <property type="match status" value="1"/>
</dbReference>
<evidence type="ECO:0000313" key="2">
    <source>
        <dbReference type="EMBL" id="GLK55637.1"/>
    </source>
</evidence>
<dbReference type="Pfam" id="PF13380">
    <property type="entry name" value="CoA_binding_2"/>
    <property type="match status" value="1"/>
</dbReference>
<reference evidence="2" key="1">
    <citation type="journal article" date="2014" name="Int. J. Syst. Evol. Microbiol.">
        <title>Complete genome sequence of Corynebacterium casei LMG S-19264T (=DSM 44701T), isolated from a smear-ripened cheese.</title>
        <authorList>
            <consortium name="US DOE Joint Genome Institute (JGI-PGF)"/>
            <person name="Walter F."/>
            <person name="Albersmeier A."/>
            <person name="Kalinowski J."/>
            <person name="Ruckert C."/>
        </authorList>
    </citation>
    <scope>NUCLEOTIDE SEQUENCE</scope>
    <source>
        <strain evidence="2">VKM B-1606</strain>
    </source>
</reference>
<dbReference type="PANTHER" id="PTHR33303:SF2">
    <property type="entry name" value="COA-BINDING DOMAIN-CONTAINING PROTEIN"/>
    <property type="match status" value="1"/>
</dbReference>
<proteinExistence type="predicted"/>
<protein>
    <submittedName>
        <fullName evidence="2">CoA-binding protein</fullName>
    </submittedName>
</protein>
<organism evidence="2 3">
    <name type="scientific">Methylopila capsulata</name>
    <dbReference type="NCBI Taxonomy" id="61654"/>
    <lineage>
        <taxon>Bacteria</taxon>
        <taxon>Pseudomonadati</taxon>
        <taxon>Pseudomonadota</taxon>
        <taxon>Alphaproteobacteria</taxon>
        <taxon>Hyphomicrobiales</taxon>
        <taxon>Methylopilaceae</taxon>
        <taxon>Methylopila</taxon>
    </lineage>
</organism>
<reference evidence="2" key="2">
    <citation type="submission" date="2023-01" db="EMBL/GenBank/DDBJ databases">
        <authorList>
            <person name="Sun Q."/>
            <person name="Evtushenko L."/>
        </authorList>
    </citation>
    <scope>NUCLEOTIDE SEQUENCE</scope>
    <source>
        <strain evidence="2">VKM B-1606</strain>
    </source>
</reference>
<accession>A0A9W6ISC3</accession>
<dbReference type="AlphaFoldDB" id="A0A9W6ISC3"/>
<comment type="caution">
    <text evidence="2">The sequence shown here is derived from an EMBL/GenBank/DDBJ whole genome shotgun (WGS) entry which is preliminary data.</text>
</comment>
<evidence type="ECO:0000313" key="3">
    <source>
        <dbReference type="Proteomes" id="UP001143400"/>
    </source>
</evidence>
<gene>
    <name evidence="2" type="ORF">GCM10008170_16560</name>
</gene>
<evidence type="ECO:0000259" key="1">
    <source>
        <dbReference type="SMART" id="SM00881"/>
    </source>
</evidence>
<dbReference type="Gene3D" id="3.40.50.720">
    <property type="entry name" value="NAD(P)-binding Rossmann-like Domain"/>
    <property type="match status" value="1"/>
</dbReference>
<dbReference type="EMBL" id="BSFF01000002">
    <property type="protein sequence ID" value="GLK55637.1"/>
    <property type="molecule type" value="Genomic_DNA"/>
</dbReference>
<dbReference type="InterPro" id="IPR036291">
    <property type="entry name" value="NAD(P)-bd_dom_sf"/>
</dbReference>
<dbReference type="Proteomes" id="UP001143400">
    <property type="component" value="Unassembled WGS sequence"/>
</dbReference>
<dbReference type="InterPro" id="IPR003781">
    <property type="entry name" value="CoA-bd"/>
</dbReference>
<sequence>MDMTQTSSDAIRQILGSVRTIAVVGASPNPARDSHIVAAFLAARGYRVFPVNPGHGGKEIAGLMTYGSLAEVPEPIDMVDVFRACEHVAGVLDEALALATPPKVFWTQLGVRDDASAARAEAAGLQVVQDRCPKIDMMELGLPARAGGAG</sequence>